<name>A0A482WI03_LAOST</name>
<organism evidence="2 3">
    <name type="scientific">Laodelphax striatellus</name>
    <name type="common">Small brown planthopper</name>
    <name type="synonym">Delphax striatella</name>
    <dbReference type="NCBI Taxonomy" id="195883"/>
    <lineage>
        <taxon>Eukaryota</taxon>
        <taxon>Metazoa</taxon>
        <taxon>Ecdysozoa</taxon>
        <taxon>Arthropoda</taxon>
        <taxon>Hexapoda</taxon>
        <taxon>Insecta</taxon>
        <taxon>Pterygota</taxon>
        <taxon>Neoptera</taxon>
        <taxon>Paraneoptera</taxon>
        <taxon>Hemiptera</taxon>
        <taxon>Auchenorrhyncha</taxon>
        <taxon>Fulgoroidea</taxon>
        <taxon>Delphacidae</taxon>
        <taxon>Criomorphinae</taxon>
        <taxon>Laodelphax</taxon>
    </lineage>
</organism>
<evidence type="ECO:0000313" key="2">
    <source>
        <dbReference type="EMBL" id="RZF33134.1"/>
    </source>
</evidence>
<feature type="region of interest" description="Disordered" evidence="1">
    <location>
        <begin position="1"/>
        <end position="47"/>
    </location>
</feature>
<gene>
    <name evidence="2" type="ORF">LSTR_LSTR004820</name>
</gene>
<feature type="region of interest" description="Disordered" evidence="1">
    <location>
        <begin position="483"/>
        <end position="503"/>
    </location>
</feature>
<evidence type="ECO:0000256" key="1">
    <source>
        <dbReference type="SAM" id="MobiDB-lite"/>
    </source>
</evidence>
<protein>
    <submittedName>
        <fullName evidence="2">Uncharacterized protein</fullName>
    </submittedName>
</protein>
<dbReference type="InParanoid" id="A0A482WI03"/>
<dbReference type="Proteomes" id="UP000291343">
    <property type="component" value="Unassembled WGS sequence"/>
</dbReference>
<keyword evidence="3" id="KW-1185">Reference proteome</keyword>
<dbReference type="EMBL" id="QKKF02034760">
    <property type="protein sequence ID" value="RZF33134.1"/>
    <property type="molecule type" value="Genomic_DNA"/>
</dbReference>
<proteinExistence type="predicted"/>
<feature type="compositionally biased region" description="Pro residues" evidence="1">
    <location>
        <begin position="494"/>
        <end position="503"/>
    </location>
</feature>
<comment type="caution">
    <text evidence="2">The sequence shown here is derived from an EMBL/GenBank/DDBJ whole genome shotgun (WGS) entry which is preliminary data.</text>
</comment>
<accession>A0A482WI03</accession>
<sequence>MAFPALKPYESQSDPASRPEDTPIRTVTFVPPADPEELGTVPAVPTDEEDDFLERGGGGFSFSYSSEEEAVEGTRLLTESSLRTSLLWKWCKVHHCGRRRSGSGAESIIKDVVAQEVVQVVPLRTSLYWKSCRVIEVSSRMFLTAITESPGVNIHPSLWAEAPPSLRSPTPLPSSIALPPQSGWKGRLFIKGPGTPRTRSRPPGSTDTCSIVPVACSHLFMEGPDTPGTRAGLPRVLIAFATPPGSAPNPLVQSACHLHNRSHTRVLVASANAPPISAERLPPPHPLSRRRVLVASASISPVSAERLPPPQPLSRRRVLVASAKVPPISAECLPPPQPLSRRRVLVASAAVSPINAERLPPPQPLSHRRVLVASADVTPVSAGRFLPPQPLSRCRVLVALAKVPPISAVCLPPLQPLSRRRVLVASTKDLPSPSPIARQGERPLLEIAVILYLGPTPKNAPHCSPGRGLAPGIVFISLPKEAESGNKPANRLSPPFPARPHSL</sequence>
<evidence type="ECO:0000313" key="3">
    <source>
        <dbReference type="Proteomes" id="UP000291343"/>
    </source>
</evidence>
<reference evidence="2 3" key="1">
    <citation type="journal article" date="2017" name="Gigascience">
        <title>Genome sequence of the small brown planthopper, Laodelphax striatellus.</title>
        <authorList>
            <person name="Zhu J."/>
            <person name="Jiang F."/>
            <person name="Wang X."/>
            <person name="Yang P."/>
            <person name="Bao Y."/>
            <person name="Zhao W."/>
            <person name="Wang W."/>
            <person name="Lu H."/>
            <person name="Wang Q."/>
            <person name="Cui N."/>
            <person name="Li J."/>
            <person name="Chen X."/>
            <person name="Luo L."/>
            <person name="Yu J."/>
            <person name="Kang L."/>
            <person name="Cui F."/>
        </authorList>
    </citation>
    <scope>NUCLEOTIDE SEQUENCE [LARGE SCALE GENOMIC DNA]</scope>
    <source>
        <strain evidence="2">Lst14</strain>
    </source>
</reference>
<dbReference type="AlphaFoldDB" id="A0A482WI03"/>